<dbReference type="AlphaFoldDB" id="A0A6M4MHM1"/>
<dbReference type="KEGG" id="apel:CA267_013375"/>
<keyword evidence="2" id="KW-0732">Signal</keyword>
<evidence type="ECO:0008006" key="5">
    <source>
        <dbReference type="Google" id="ProtNLM"/>
    </source>
</evidence>
<reference evidence="4" key="1">
    <citation type="submission" date="2014-12" db="EMBL/GenBank/DDBJ databases">
        <title>Complete genome sequence of a multi-drug resistant Klebsiella pneumoniae.</title>
        <authorList>
            <person name="Hua X."/>
            <person name="Chen Q."/>
            <person name="Li X."/>
            <person name="Feng Y."/>
            <person name="Ruan Z."/>
            <person name="Yu Y."/>
        </authorList>
    </citation>
    <scope>NUCLEOTIDE SEQUENCE [LARGE SCALE GENOMIC DNA]</scope>
    <source>
        <strain evidence="4">5.12</strain>
    </source>
</reference>
<feature type="signal peptide" evidence="2">
    <location>
        <begin position="1"/>
        <end position="20"/>
    </location>
</feature>
<keyword evidence="1" id="KW-0175">Coiled coil</keyword>
<evidence type="ECO:0000313" key="3">
    <source>
        <dbReference type="EMBL" id="QJR81686.1"/>
    </source>
</evidence>
<proteinExistence type="predicted"/>
<gene>
    <name evidence="3" type="ORF">CA267_013375</name>
</gene>
<organism evidence="3 4">
    <name type="scientific">Alteromonas pelagimontana</name>
    <dbReference type="NCBI Taxonomy" id="1858656"/>
    <lineage>
        <taxon>Bacteria</taxon>
        <taxon>Pseudomonadati</taxon>
        <taxon>Pseudomonadota</taxon>
        <taxon>Gammaproteobacteria</taxon>
        <taxon>Alteromonadales</taxon>
        <taxon>Alteromonadaceae</taxon>
        <taxon>Alteromonas/Salinimonas group</taxon>
        <taxon>Alteromonas</taxon>
    </lineage>
</organism>
<dbReference type="PROSITE" id="PS51257">
    <property type="entry name" value="PROKAR_LIPOPROTEIN"/>
    <property type="match status" value="1"/>
</dbReference>
<evidence type="ECO:0000256" key="1">
    <source>
        <dbReference type="SAM" id="Coils"/>
    </source>
</evidence>
<dbReference type="OrthoDB" id="9769023at2"/>
<feature type="coiled-coil region" evidence="1">
    <location>
        <begin position="166"/>
        <end position="197"/>
    </location>
</feature>
<reference evidence="3 4" key="2">
    <citation type="submission" date="2020-04" db="EMBL/GenBank/DDBJ databases">
        <title>Complete genome sequence of Alteromonas pelagimontana 5.12T.</title>
        <authorList>
            <person name="Sinha R.K."/>
            <person name="Krishnan K.P."/>
            <person name="Kurian J.P."/>
        </authorList>
    </citation>
    <scope>NUCLEOTIDE SEQUENCE [LARGE SCALE GENOMIC DNA]</scope>
    <source>
        <strain evidence="3 4">5.12</strain>
    </source>
</reference>
<dbReference type="EMBL" id="CP052766">
    <property type="protein sequence ID" value="QJR81686.1"/>
    <property type="molecule type" value="Genomic_DNA"/>
</dbReference>
<feature type="chain" id="PRO_5028902989" description="Lipoprotein" evidence="2">
    <location>
        <begin position="21"/>
        <end position="463"/>
    </location>
</feature>
<sequence length="463" mass="51266">MKRCLASIIPVILLSGCVSTSDLTGSTGTSNSPLYTNLQQHNLDGAISFAQTESGFDPEKKSVDDQLWAMQAGLLYRMKGDFASSTNYFDMIEDVMYSEDTENVLESGGEQIGSMLTNDTFLDYEQTLYDAVMVNTYKAINFEALGDIANARVEWNRSDDRQRRAAEFFAKQINKSKEELENQKDDEDAEASDIDKSVASANDLLAQQGIDMSGWKAYDGYVNPFSTFMHGLFFLRHANDAADIEKAIDSFERVVALTGSLAAKDTLDYAKSLRANPTAQNDYLWVIIENGEATQKEAFEINLPLYLVSSNINYAGVALPKLKEREETLGVFSVNDIQATSVADMDRIIQADFKDKFPLILTREITRTAIKTVAQKQINDHNPLLGLAAGFVQGLSTEADTRSWSLLPKNFQAVMLPRPADGRVKIAAEHLTTPLEVELTEPNAGVVYVKAMNPLVTPTIHLM</sequence>
<dbReference type="RefSeq" id="WP_075610750.1">
    <property type="nucleotide sequence ID" value="NZ_CP052766.1"/>
</dbReference>
<protein>
    <recommendedName>
        <fullName evidence="5">Lipoprotein</fullName>
    </recommendedName>
</protein>
<evidence type="ECO:0000313" key="4">
    <source>
        <dbReference type="Proteomes" id="UP000219285"/>
    </source>
</evidence>
<keyword evidence="4" id="KW-1185">Reference proteome</keyword>
<accession>A0A6M4MHM1</accession>
<dbReference type="Proteomes" id="UP000219285">
    <property type="component" value="Chromosome"/>
</dbReference>
<evidence type="ECO:0000256" key="2">
    <source>
        <dbReference type="SAM" id="SignalP"/>
    </source>
</evidence>
<name>A0A6M4MHM1_9ALTE</name>